<dbReference type="Gene3D" id="4.10.60.10">
    <property type="entry name" value="Zinc finger, CCHC-type"/>
    <property type="match status" value="1"/>
</dbReference>
<dbReference type="HOGENOM" id="CLU_1143512_0_0_1"/>
<dbReference type="PROSITE" id="PS50158">
    <property type="entry name" value="ZF_CCHC"/>
    <property type="match status" value="1"/>
</dbReference>
<protein>
    <submittedName>
        <fullName evidence="2">Uncharacterized protein</fullName>
    </submittedName>
</protein>
<dbReference type="GO" id="GO:0008270">
    <property type="term" value="F:zinc ion binding"/>
    <property type="evidence" value="ECO:0007669"/>
    <property type="project" value="InterPro"/>
</dbReference>
<feature type="region of interest" description="Disordered" evidence="1">
    <location>
        <begin position="167"/>
        <end position="202"/>
    </location>
</feature>
<dbReference type="GO" id="GO:0003676">
    <property type="term" value="F:nucleic acid binding"/>
    <property type="evidence" value="ECO:0007669"/>
    <property type="project" value="InterPro"/>
</dbReference>
<dbReference type="SUPFAM" id="SSF57756">
    <property type="entry name" value="Retrovirus zinc finger-like domains"/>
    <property type="match status" value="1"/>
</dbReference>
<sequence length="243" mass="27103">MSDSESVLLGGDTDKNSSIPAADISDTFNLFKCYLDSSLNSFKKELLDSQEGREIDLEKKFKKDIASSFKSPGNKIQFEFNEEIITDLQKLKKKVKSKSECEAFDSIITKLSKRNKLIRIADNSPAGWATVHQYEHNDIASDSDDDKKLRQAENRALRAIKEKKRFQPYKPRPSGYGAPQPATGSIPSAAAGSQQQLFRGFGKRREPSSYDICFHCKSVGHWRKHCPLFSAANQSSGSGSVSK</sequence>
<name>K1PUB3_MAGGI</name>
<gene>
    <name evidence="2" type="ORF">CGI_10002162</name>
</gene>
<feature type="region of interest" description="Disordered" evidence="1">
    <location>
        <begin position="1"/>
        <end position="21"/>
    </location>
</feature>
<feature type="compositionally biased region" description="Polar residues" evidence="1">
    <location>
        <begin position="182"/>
        <end position="197"/>
    </location>
</feature>
<organism evidence="2">
    <name type="scientific">Magallana gigas</name>
    <name type="common">Pacific oyster</name>
    <name type="synonym">Crassostrea gigas</name>
    <dbReference type="NCBI Taxonomy" id="29159"/>
    <lineage>
        <taxon>Eukaryota</taxon>
        <taxon>Metazoa</taxon>
        <taxon>Spiralia</taxon>
        <taxon>Lophotrochozoa</taxon>
        <taxon>Mollusca</taxon>
        <taxon>Bivalvia</taxon>
        <taxon>Autobranchia</taxon>
        <taxon>Pteriomorphia</taxon>
        <taxon>Ostreida</taxon>
        <taxon>Ostreoidea</taxon>
        <taxon>Ostreidae</taxon>
        <taxon>Magallana</taxon>
    </lineage>
</organism>
<dbReference type="InParanoid" id="K1PUB3"/>
<dbReference type="OrthoDB" id="6153853at2759"/>
<reference evidence="2" key="1">
    <citation type="journal article" date="2012" name="Nature">
        <title>The oyster genome reveals stress adaptation and complexity of shell formation.</title>
        <authorList>
            <person name="Zhang G."/>
            <person name="Fang X."/>
            <person name="Guo X."/>
            <person name="Li L."/>
            <person name="Luo R."/>
            <person name="Xu F."/>
            <person name="Yang P."/>
            <person name="Zhang L."/>
            <person name="Wang X."/>
            <person name="Qi H."/>
            <person name="Xiong Z."/>
            <person name="Que H."/>
            <person name="Xie Y."/>
            <person name="Holland P.W."/>
            <person name="Paps J."/>
            <person name="Zhu Y."/>
            <person name="Wu F."/>
            <person name="Chen Y."/>
            <person name="Wang J."/>
            <person name="Peng C."/>
            <person name="Meng J."/>
            <person name="Yang L."/>
            <person name="Liu J."/>
            <person name="Wen B."/>
            <person name="Zhang N."/>
            <person name="Huang Z."/>
            <person name="Zhu Q."/>
            <person name="Feng Y."/>
            <person name="Mount A."/>
            <person name="Hedgecock D."/>
            <person name="Xu Z."/>
            <person name="Liu Y."/>
            <person name="Domazet-Loso T."/>
            <person name="Du Y."/>
            <person name="Sun X."/>
            <person name="Zhang S."/>
            <person name="Liu B."/>
            <person name="Cheng P."/>
            <person name="Jiang X."/>
            <person name="Li J."/>
            <person name="Fan D."/>
            <person name="Wang W."/>
            <person name="Fu W."/>
            <person name="Wang T."/>
            <person name="Wang B."/>
            <person name="Zhang J."/>
            <person name="Peng Z."/>
            <person name="Li Y."/>
            <person name="Li N."/>
            <person name="Wang J."/>
            <person name="Chen M."/>
            <person name="He Y."/>
            <person name="Tan F."/>
            <person name="Song X."/>
            <person name="Zheng Q."/>
            <person name="Huang R."/>
            <person name="Yang H."/>
            <person name="Du X."/>
            <person name="Chen L."/>
            <person name="Yang M."/>
            <person name="Gaffney P.M."/>
            <person name="Wang S."/>
            <person name="Luo L."/>
            <person name="She Z."/>
            <person name="Ming Y."/>
            <person name="Huang W."/>
            <person name="Zhang S."/>
            <person name="Huang B."/>
            <person name="Zhang Y."/>
            <person name="Qu T."/>
            <person name="Ni P."/>
            <person name="Miao G."/>
            <person name="Wang J."/>
            <person name="Wang Q."/>
            <person name="Steinberg C.E."/>
            <person name="Wang H."/>
            <person name="Li N."/>
            <person name="Qian L."/>
            <person name="Zhang G."/>
            <person name="Li Y."/>
            <person name="Yang H."/>
            <person name="Liu X."/>
            <person name="Wang J."/>
            <person name="Yin Y."/>
            <person name="Wang J."/>
        </authorList>
    </citation>
    <scope>NUCLEOTIDE SEQUENCE [LARGE SCALE GENOMIC DNA]</scope>
    <source>
        <strain evidence="2">05x7-T-G4-1.051#20</strain>
    </source>
</reference>
<dbReference type="EMBL" id="JH818865">
    <property type="protein sequence ID" value="EKC22499.1"/>
    <property type="molecule type" value="Genomic_DNA"/>
</dbReference>
<proteinExistence type="predicted"/>
<evidence type="ECO:0000313" key="2">
    <source>
        <dbReference type="EMBL" id="EKC22499.1"/>
    </source>
</evidence>
<dbReference type="InterPro" id="IPR001878">
    <property type="entry name" value="Znf_CCHC"/>
</dbReference>
<dbReference type="AlphaFoldDB" id="K1PUB3"/>
<accession>K1PUB3</accession>
<evidence type="ECO:0000256" key="1">
    <source>
        <dbReference type="SAM" id="MobiDB-lite"/>
    </source>
</evidence>
<dbReference type="InterPro" id="IPR036875">
    <property type="entry name" value="Znf_CCHC_sf"/>
</dbReference>